<dbReference type="Proteomes" id="UP001066276">
    <property type="component" value="Chromosome 9"/>
</dbReference>
<evidence type="ECO:0000256" key="1">
    <source>
        <dbReference type="SAM" id="MobiDB-lite"/>
    </source>
</evidence>
<dbReference type="AlphaFoldDB" id="A0AAV7N0I0"/>
<proteinExistence type="predicted"/>
<comment type="caution">
    <text evidence="2">The sequence shown here is derived from an EMBL/GenBank/DDBJ whole genome shotgun (WGS) entry which is preliminary data.</text>
</comment>
<accession>A0AAV7N0I0</accession>
<name>A0AAV7N0I0_PLEWA</name>
<sequence length="117" mass="13032">MGTWGRPARPGKIAGECTAADAPEREDMPQGEELELKQILATMQQSLAQIDSKIDSLSFGLDRMTKRLDKHVERLDQSDMRISDIEDGQLTMSSTQAKMNKELMALQAKVDGQIPQE</sequence>
<protein>
    <recommendedName>
        <fullName evidence="4">t-SNARE coiled-coil homology domain-containing protein</fullName>
    </recommendedName>
</protein>
<keyword evidence="3" id="KW-1185">Reference proteome</keyword>
<dbReference type="EMBL" id="JANPWB010000013">
    <property type="protein sequence ID" value="KAJ1109106.1"/>
    <property type="molecule type" value="Genomic_DNA"/>
</dbReference>
<reference evidence="2" key="1">
    <citation type="journal article" date="2022" name="bioRxiv">
        <title>Sequencing and chromosome-scale assembly of the giantPleurodeles waltlgenome.</title>
        <authorList>
            <person name="Brown T."/>
            <person name="Elewa A."/>
            <person name="Iarovenko S."/>
            <person name="Subramanian E."/>
            <person name="Araus A.J."/>
            <person name="Petzold A."/>
            <person name="Susuki M."/>
            <person name="Suzuki K.-i.T."/>
            <person name="Hayashi T."/>
            <person name="Toyoda A."/>
            <person name="Oliveira C."/>
            <person name="Osipova E."/>
            <person name="Leigh N.D."/>
            <person name="Simon A."/>
            <person name="Yun M.H."/>
        </authorList>
    </citation>
    <scope>NUCLEOTIDE SEQUENCE</scope>
    <source>
        <strain evidence="2">20211129_DDA</strain>
        <tissue evidence="2">Liver</tissue>
    </source>
</reference>
<evidence type="ECO:0000313" key="2">
    <source>
        <dbReference type="EMBL" id="KAJ1109106.1"/>
    </source>
</evidence>
<evidence type="ECO:0008006" key="4">
    <source>
        <dbReference type="Google" id="ProtNLM"/>
    </source>
</evidence>
<evidence type="ECO:0000313" key="3">
    <source>
        <dbReference type="Proteomes" id="UP001066276"/>
    </source>
</evidence>
<gene>
    <name evidence="2" type="ORF">NDU88_006471</name>
</gene>
<dbReference type="Gene3D" id="3.90.20.10">
    <property type="match status" value="1"/>
</dbReference>
<feature type="region of interest" description="Disordered" evidence="1">
    <location>
        <begin position="1"/>
        <end position="30"/>
    </location>
</feature>
<organism evidence="2 3">
    <name type="scientific">Pleurodeles waltl</name>
    <name type="common">Iberian ribbed newt</name>
    <dbReference type="NCBI Taxonomy" id="8319"/>
    <lineage>
        <taxon>Eukaryota</taxon>
        <taxon>Metazoa</taxon>
        <taxon>Chordata</taxon>
        <taxon>Craniata</taxon>
        <taxon>Vertebrata</taxon>
        <taxon>Euteleostomi</taxon>
        <taxon>Amphibia</taxon>
        <taxon>Batrachia</taxon>
        <taxon>Caudata</taxon>
        <taxon>Salamandroidea</taxon>
        <taxon>Salamandridae</taxon>
        <taxon>Pleurodelinae</taxon>
        <taxon>Pleurodeles</taxon>
    </lineage>
</organism>